<keyword evidence="3" id="KW-1185">Reference proteome</keyword>
<accession>S7N6M4</accession>
<gene>
    <name evidence="2" type="ORF">D623_10033180</name>
</gene>
<sequence>MRPTSHLPRVVPSPEPGRDQRKEQRFCHLGQDSQSGHSSPLTAGSDPSAARSLGAKFAWSPWVGRGASQRKKRTYLVQAQVSVSSPGAVPRPLARCSALPDAACARDFRLLSRFLRETTVNPHYCSSCRSRPPIALLRPGAVVLSAGSCRGQGPNLATTTPVDARCQEGACARGRTCVRECVYACVSVQERVCVCVRADGVSSAPGALGGELRAKPEPAALLGAGRLHR</sequence>
<proteinExistence type="predicted"/>
<feature type="region of interest" description="Disordered" evidence="1">
    <location>
        <begin position="1"/>
        <end position="49"/>
    </location>
</feature>
<dbReference type="EMBL" id="KE163382">
    <property type="protein sequence ID" value="EPQ11745.1"/>
    <property type="molecule type" value="Genomic_DNA"/>
</dbReference>
<feature type="compositionally biased region" description="Polar residues" evidence="1">
    <location>
        <begin position="31"/>
        <end position="42"/>
    </location>
</feature>
<evidence type="ECO:0000313" key="3">
    <source>
        <dbReference type="Proteomes" id="UP000052978"/>
    </source>
</evidence>
<evidence type="ECO:0000313" key="2">
    <source>
        <dbReference type="EMBL" id="EPQ11745.1"/>
    </source>
</evidence>
<dbReference type="AlphaFoldDB" id="S7N6M4"/>
<evidence type="ECO:0000256" key="1">
    <source>
        <dbReference type="SAM" id="MobiDB-lite"/>
    </source>
</evidence>
<feature type="compositionally biased region" description="Basic and acidic residues" evidence="1">
    <location>
        <begin position="16"/>
        <end position="26"/>
    </location>
</feature>
<dbReference type="Proteomes" id="UP000052978">
    <property type="component" value="Unassembled WGS sequence"/>
</dbReference>
<reference evidence="2 3" key="1">
    <citation type="journal article" date="2013" name="Nat. Commun.">
        <title>Genome analysis reveals insights into physiology and longevity of the Brandt's bat Myotis brandtii.</title>
        <authorList>
            <person name="Seim I."/>
            <person name="Fang X."/>
            <person name="Xiong Z."/>
            <person name="Lobanov A.V."/>
            <person name="Huang Z."/>
            <person name="Ma S."/>
            <person name="Feng Y."/>
            <person name="Turanov A.A."/>
            <person name="Zhu Y."/>
            <person name="Lenz T.L."/>
            <person name="Gerashchenko M.V."/>
            <person name="Fan D."/>
            <person name="Hee Yim S."/>
            <person name="Yao X."/>
            <person name="Jordan D."/>
            <person name="Xiong Y."/>
            <person name="Ma Y."/>
            <person name="Lyapunov A.N."/>
            <person name="Chen G."/>
            <person name="Kulakova O.I."/>
            <person name="Sun Y."/>
            <person name="Lee S.G."/>
            <person name="Bronson R.T."/>
            <person name="Moskalev A.A."/>
            <person name="Sunyaev S.R."/>
            <person name="Zhang G."/>
            <person name="Krogh A."/>
            <person name="Wang J."/>
            <person name="Gladyshev V.N."/>
        </authorList>
    </citation>
    <scope>NUCLEOTIDE SEQUENCE [LARGE SCALE GENOMIC DNA]</scope>
</reference>
<protein>
    <submittedName>
        <fullName evidence="2">Uncharacterized protein</fullName>
    </submittedName>
</protein>
<organism evidence="2 3">
    <name type="scientific">Myotis brandtii</name>
    <name type="common">Brandt's bat</name>
    <dbReference type="NCBI Taxonomy" id="109478"/>
    <lineage>
        <taxon>Eukaryota</taxon>
        <taxon>Metazoa</taxon>
        <taxon>Chordata</taxon>
        <taxon>Craniata</taxon>
        <taxon>Vertebrata</taxon>
        <taxon>Euteleostomi</taxon>
        <taxon>Mammalia</taxon>
        <taxon>Eutheria</taxon>
        <taxon>Laurasiatheria</taxon>
        <taxon>Chiroptera</taxon>
        <taxon>Yangochiroptera</taxon>
        <taxon>Vespertilionidae</taxon>
        <taxon>Myotis</taxon>
    </lineage>
</organism>
<name>S7N6M4_MYOBR</name>